<dbReference type="EMBL" id="LT670849">
    <property type="protein sequence ID" value="SHN80535.1"/>
    <property type="molecule type" value="Genomic_DNA"/>
</dbReference>
<reference evidence="2" key="1">
    <citation type="submission" date="2016-11" db="EMBL/GenBank/DDBJ databases">
        <authorList>
            <person name="Varghese N."/>
            <person name="Submissions S."/>
        </authorList>
    </citation>
    <scope>NUCLEOTIDE SEQUENCE [LARGE SCALE GENOMIC DNA]</scope>
    <source>
        <strain evidence="2">GAS401</strain>
    </source>
</reference>
<dbReference type="OrthoDB" id="8242287at2"/>
<dbReference type="RefSeq" id="WP_156898621.1">
    <property type="nucleotide sequence ID" value="NZ_LT670849.1"/>
</dbReference>
<accession>A0A1M7UC65</accession>
<organism evidence="1 2">
    <name type="scientific">Bradyrhizobium erythrophlei</name>
    <dbReference type="NCBI Taxonomy" id="1437360"/>
    <lineage>
        <taxon>Bacteria</taxon>
        <taxon>Pseudomonadati</taxon>
        <taxon>Pseudomonadota</taxon>
        <taxon>Alphaproteobacteria</taxon>
        <taxon>Hyphomicrobiales</taxon>
        <taxon>Nitrobacteraceae</taxon>
        <taxon>Bradyrhizobium</taxon>
    </lineage>
</organism>
<protein>
    <submittedName>
        <fullName evidence="1">Uncharacterized protein</fullName>
    </submittedName>
</protein>
<dbReference type="Proteomes" id="UP000184096">
    <property type="component" value="Chromosome I"/>
</dbReference>
<proteinExistence type="predicted"/>
<gene>
    <name evidence="1" type="ORF">SAMN05444170_4411</name>
</gene>
<dbReference type="AlphaFoldDB" id="A0A1M7UC65"/>
<keyword evidence="2" id="KW-1185">Reference proteome</keyword>
<evidence type="ECO:0000313" key="1">
    <source>
        <dbReference type="EMBL" id="SHN80535.1"/>
    </source>
</evidence>
<evidence type="ECO:0000313" key="2">
    <source>
        <dbReference type="Proteomes" id="UP000184096"/>
    </source>
</evidence>
<name>A0A1M7UC65_9BRAD</name>
<sequence length="58" mass="6596">MSKDEEFLLYPIDTGDDPSCPACGKTMLVAAIEERGDQPNFITFRCEQCGRTEKFIYD</sequence>